<dbReference type="Proteomes" id="UP000295172">
    <property type="component" value="Unassembled WGS sequence"/>
</dbReference>
<dbReference type="PROSITE" id="PS51257">
    <property type="entry name" value="PROKAR_LIPOPROTEIN"/>
    <property type="match status" value="1"/>
</dbReference>
<keyword evidence="3" id="KW-1185">Reference proteome</keyword>
<comment type="caution">
    <text evidence="2">The sequence shown here is derived from an EMBL/GenBank/DDBJ whole genome shotgun (WGS) entry which is preliminary data.</text>
</comment>
<feature type="chain" id="PRO_5039201183" description="Inhibitor I9 domain-containing protein" evidence="1">
    <location>
        <begin position="19"/>
        <end position="135"/>
    </location>
</feature>
<gene>
    <name evidence="2" type="ORF">E1218_24145</name>
</gene>
<dbReference type="EMBL" id="SMKR01000116">
    <property type="protein sequence ID" value="TDD19419.1"/>
    <property type="molecule type" value="Genomic_DNA"/>
</dbReference>
<dbReference type="AlphaFoldDB" id="A0A4R4WJZ6"/>
<organism evidence="2 3">
    <name type="scientific">Kribbella turkmenica</name>
    <dbReference type="NCBI Taxonomy" id="2530375"/>
    <lineage>
        <taxon>Bacteria</taxon>
        <taxon>Bacillati</taxon>
        <taxon>Actinomycetota</taxon>
        <taxon>Actinomycetes</taxon>
        <taxon>Propionibacteriales</taxon>
        <taxon>Kribbellaceae</taxon>
        <taxon>Kribbella</taxon>
    </lineage>
</organism>
<accession>A0A4R4WJZ6</accession>
<feature type="signal peptide" evidence="1">
    <location>
        <begin position="1"/>
        <end position="18"/>
    </location>
</feature>
<protein>
    <recommendedName>
        <fullName evidence="4">Inhibitor I9 domain-containing protein</fullName>
    </recommendedName>
</protein>
<evidence type="ECO:0000313" key="3">
    <source>
        <dbReference type="Proteomes" id="UP000295172"/>
    </source>
</evidence>
<sequence>MARWYVFVVAVCCLLAAAACTPDGGSLPAPTPQENLLSRVPPGGTLPVIVTLEGRFVPEGQLPDEAARGEQRKAISAAQTAVLAELEGFGVTKVRRFAYVPQLALVVDAAALRQLLGSPRVAAVQQDTAQQAQSG</sequence>
<reference evidence="2 3" key="1">
    <citation type="submission" date="2019-02" db="EMBL/GenBank/DDBJ databases">
        <title>Draft genome sequences of novel Actinobacteria.</title>
        <authorList>
            <person name="Sahin N."/>
            <person name="Ay H."/>
            <person name="Saygin H."/>
        </authorList>
    </citation>
    <scope>NUCLEOTIDE SEQUENCE [LARGE SCALE GENOMIC DNA]</scope>
    <source>
        <strain evidence="2 3">16K104</strain>
    </source>
</reference>
<evidence type="ECO:0000313" key="2">
    <source>
        <dbReference type="EMBL" id="TDD19419.1"/>
    </source>
</evidence>
<evidence type="ECO:0000256" key="1">
    <source>
        <dbReference type="SAM" id="SignalP"/>
    </source>
</evidence>
<proteinExistence type="predicted"/>
<name>A0A4R4WJZ6_9ACTN</name>
<keyword evidence="1" id="KW-0732">Signal</keyword>
<evidence type="ECO:0008006" key="4">
    <source>
        <dbReference type="Google" id="ProtNLM"/>
    </source>
</evidence>
<dbReference type="RefSeq" id="WP_132323904.1">
    <property type="nucleotide sequence ID" value="NZ_SMKR01000116.1"/>
</dbReference>
<dbReference type="OrthoDB" id="3828229at2"/>